<evidence type="ECO:0000256" key="5">
    <source>
        <dbReference type="SAM" id="MobiDB-lite"/>
    </source>
</evidence>
<dbReference type="PANTHER" id="PTHR24014">
    <property type="entry name" value="2-OXOGLUTARATE AND IRON-DEPENDENT OXYGENASE DOMAIN-CONTAINING PROTEIN 2"/>
    <property type="match status" value="1"/>
</dbReference>
<proteinExistence type="predicted"/>
<keyword evidence="7" id="KW-1185">Reference proteome</keyword>
<keyword evidence="3" id="KW-0223">Dioxygenase</keyword>
<dbReference type="Pfam" id="PF25238">
    <property type="entry name" value="OGFOD2-like"/>
    <property type="match status" value="1"/>
</dbReference>
<dbReference type="Proteomes" id="UP000694864">
    <property type="component" value="Chromosome 17"/>
</dbReference>
<protein>
    <submittedName>
        <fullName evidence="8">Uncharacterized PKHD-type hydroxylase At1g22950-like isoform X1</fullName>
    </submittedName>
</protein>
<evidence type="ECO:0000256" key="2">
    <source>
        <dbReference type="ARBA" id="ARBA00022896"/>
    </source>
</evidence>
<dbReference type="GeneID" id="104758170"/>
<evidence type="ECO:0000256" key="1">
    <source>
        <dbReference type="ARBA" id="ARBA00001961"/>
    </source>
</evidence>
<name>A0ABM0X1P1_CAMSA</name>
<evidence type="ECO:0000313" key="7">
    <source>
        <dbReference type="Proteomes" id="UP000694864"/>
    </source>
</evidence>
<sequence length="383" mass="45049">MVGGGDGTGGGRHSEPSVHNSEDTEEMPIPRLSLVPNNEEVSSDSYDDPKLVYSSIVLRSLEKYLPPEILELNRNEKIKYMSDVLRKYISPEDCNKAQLYKNYREMISSYEPCYRGWYNFDPKLFLLPSFLEAISVNTEASFRRIIYEPHPSVFVFEMFQPDFFDKLIVEAETFRKWAQEKNYQIRRLNNTGNYGVVLDDFGLDIFLNKLTQDFIFPLCKVFFHELRGAMLDSHNGFFNEYGHERDPELGKHIDHSEITLNVCLKKQLEGGEILFTGTRCKKHMWTKYKAEQEMFRYTHIPGKAILHRGRHRHSPIATTAPRYRANMILYCRSSLFREMETYQKDYFSDWCGQCAQESKFKESQFLDTRREEMIRIEDGANTR</sequence>
<accession>A0ABM0X1P1</accession>
<keyword evidence="2" id="KW-0847">Vitamin C</keyword>
<feature type="domain" description="Prolyl 4-hydroxylase alpha subunit" evidence="6">
    <location>
        <begin position="151"/>
        <end position="332"/>
    </location>
</feature>
<feature type="region of interest" description="Disordered" evidence="5">
    <location>
        <begin position="1"/>
        <end position="43"/>
    </location>
</feature>
<reference evidence="7" key="1">
    <citation type="journal article" date="2014" name="Nat. Commun.">
        <title>The emerging biofuel crop Camelina sativa retains a highly undifferentiated hexaploid genome structure.</title>
        <authorList>
            <person name="Kagale S."/>
            <person name="Koh C."/>
            <person name="Nixon J."/>
            <person name="Bollina V."/>
            <person name="Clarke W.E."/>
            <person name="Tuteja R."/>
            <person name="Spillane C."/>
            <person name="Robinson S.J."/>
            <person name="Links M.G."/>
            <person name="Clarke C."/>
            <person name="Higgins E.E."/>
            <person name="Huebert T."/>
            <person name="Sharpe A.G."/>
            <person name="Parkin I.A."/>
        </authorList>
    </citation>
    <scope>NUCLEOTIDE SEQUENCE [LARGE SCALE GENOMIC DNA]</scope>
    <source>
        <strain evidence="7">cv. DH55</strain>
    </source>
</reference>
<evidence type="ECO:0000313" key="8">
    <source>
        <dbReference type="RefSeq" id="XP_010479294.1"/>
    </source>
</evidence>
<dbReference type="RefSeq" id="XP_010479294.1">
    <property type="nucleotide sequence ID" value="XM_010480992.2"/>
</dbReference>
<evidence type="ECO:0000259" key="6">
    <source>
        <dbReference type="SMART" id="SM00702"/>
    </source>
</evidence>
<feature type="compositionally biased region" description="Basic and acidic residues" evidence="5">
    <location>
        <begin position="12"/>
        <end position="22"/>
    </location>
</feature>
<dbReference type="SMART" id="SM00702">
    <property type="entry name" value="P4Hc"/>
    <property type="match status" value="1"/>
</dbReference>
<dbReference type="InterPro" id="IPR006620">
    <property type="entry name" value="Pro_4_hyd_alph"/>
</dbReference>
<evidence type="ECO:0000256" key="4">
    <source>
        <dbReference type="ARBA" id="ARBA00023002"/>
    </source>
</evidence>
<dbReference type="PANTHER" id="PTHR24014:SF4">
    <property type="entry name" value="2-OXOGLUTARATE AND IRON-DEPENDENT OXYGENASE DOMAIN-CONTAINING PROTEIN 2"/>
    <property type="match status" value="1"/>
</dbReference>
<organism evidence="7 8">
    <name type="scientific">Camelina sativa</name>
    <name type="common">False flax</name>
    <name type="synonym">Myagrum sativum</name>
    <dbReference type="NCBI Taxonomy" id="90675"/>
    <lineage>
        <taxon>Eukaryota</taxon>
        <taxon>Viridiplantae</taxon>
        <taxon>Streptophyta</taxon>
        <taxon>Embryophyta</taxon>
        <taxon>Tracheophyta</taxon>
        <taxon>Spermatophyta</taxon>
        <taxon>Magnoliopsida</taxon>
        <taxon>eudicotyledons</taxon>
        <taxon>Gunneridae</taxon>
        <taxon>Pentapetalae</taxon>
        <taxon>rosids</taxon>
        <taxon>malvids</taxon>
        <taxon>Brassicales</taxon>
        <taxon>Brassicaceae</taxon>
        <taxon>Camelineae</taxon>
        <taxon>Camelina</taxon>
    </lineage>
</organism>
<gene>
    <name evidence="8" type="primary">LOC104758170</name>
</gene>
<evidence type="ECO:0000256" key="3">
    <source>
        <dbReference type="ARBA" id="ARBA00022964"/>
    </source>
</evidence>
<reference evidence="8" key="2">
    <citation type="submission" date="2025-08" db="UniProtKB">
        <authorList>
            <consortium name="RefSeq"/>
        </authorList>
    </citation>
    <scope>IDENTIFICATION</scope>
    <source>
        <tissue evidence="8">Leaf</tissue>
    </source>
</reference>
<keyword evidence="4" id="KW-0560">Oxidoreductase</keyword>
<feature type="compositionally biased region" description="Gly residues" evidence="5">
    <location>
        <begin position="1"/>
        <end position="11"/>
    </location>
</feature>
<comment type="cofactor">
    <cofactor evidence="1">
        <name>L-ascorbate</name>
        <dbReference type="ChEBI" id="CHEBI:38290"/>
    </cofactor>
</comment>